<accession>A0A1D6IQ01</accession>
<gene>
    <name evidence="1" type="ORF">ZEAMMB73_Zm00001d022638</name>
</gene>
<evidence type="ECO:0000313" key="1">
    <source>
        <dbReference type="EMBL" id="ONM61309.1"/>
    </source>
</evidence>
<reference evidence="1" key="1">
    <citation type="submission" date="2015-12" db="EMBL/GenBank/DDBJ databases">
        <title>Update maize B73 reference genome by single molecule sequencing technologies.</title>
        <authorList>
            <consortium name="Maize Genome Sequencing Project"/>
            <person name="Ware D."/>
        </authorList>
    </citation>
    <scope>NUCLEOTIDE SEQUENCE [LARGE SCALE GENOMIC DNA]</scope>
    <source>
        <tissue evidence="1">Seedling</tissue>
    </source>
</reference>
<name>A0A1D6IQ01_MAIZE</name>
<dbReference type="AlphaFoldDB" id="A0A1D6IQ01"/>
<dbReference type="SMR" id="A0A1D6IQ01"/>
<proteinExistence type="predicted"/>
<dbReference type="EMBL" id="CM007650">
    <property type="protein sequence ID" value="ONM61309.1"/>
    <property type="molecule type" value="Genomic_DNA"/>
</dbReference>
<sequence>MVSDLLHDVPNTSEAVPSSGARHAEEACTSEGWGKIPFGPLRSDAIIVEPPIAGLPRSAEVANLTSRCKGLKEEGVADRKEACRLRAEVLGLKAEADHREEVLRWAQEGLQAVTEERNSLAKSLEDDWSSGQALAAQIEGLEKSLEGMAWTVEQQGAEAVADLFQDLDVVGMPRVGPMRPCMQALGDFVWGELRRAVHLG</sequence>
<organism evidence="1">
    <name type="scientific">Zea mays</name>
    <name type="common">Maize</name>
    <dbReference type="NCBI Taxonomy" id="4577"/>
    <lineage>
        <taxon>Eukaryota</taxon>
        <taxon>Viridiplantae</taxon>
        <taxon>Streptophyta</taxon>
        <taxon>Embryophyta</taxon>
        <taxon>Tracheophyta</taxon>
        <taxon>Spermatophyta</taxon>
        <taxon>Magnoliopsida</taxon>
        <taxon>Liliopsida</taxon>
        <taxon>Poales</taxon>
        <taxon>Poaceae</taxon>
        <taxon>PACMAD clade</taxon>
        <taxon>Panicoideae</taxon>
        <taxon>Andropogonodae</taxon>
        <taxon>Andropogoneae</taxon>
        <taxon>Tripsacinae</taxon>
        <taxon>Zea</taxon>
    </lineage>
</organism>
<dbReference type="InParanoid" id="A0A1D6IQ01"/>
<protein>
    <submittedName>
        <fullName evidence="1">Uncharacterized protein</fullName>
    </submittedName>
</protein>